<comment type="caution">
    <text evidence="9">The sequence shown here is derived from an EMBL/GenBank/DDBJ whole genome shotgun (WGS) entry which is preliminary data.</text>
</comment>
<evidence type="ECO:0000256" key="2">
    <source>
        <dbReference type="ARBA" id="ARBA00004908"/>
    </source>
</evidence>
<dbReference type="EC" id="1.2.1.50" evidence="8"/>
<sequence>MNQSEEGKPAPRLKLPFIVGGKRYVAPGEQQVLRTEDRCEVILPAFTADVKSKIDGLDRNLLRDVPIQDIIAFLNRVGRNWRSSEYSRRRLFIAQLQMVLGYSEEAAEHEADWIGVLFTSHARMLDLLDIELGSRFILDEWVRSDEAMVHAYPVGRVTHVLPGNVPSSTVISLLRALLTKNISVLKVASGDPVTALSLALSLIELDASHPVTRAVTVAYWPEDNELGAELIRSSDGVVAWGSAIAVQRAKERCGAEASFTPFGPKRSLALVGRGADPHKAALGVAHDASLYDQAACFSVQEVFVEGDLEPFLTELDAGLRRYESLLPPRKLSTDELAYLNGRRLDQEFAGGKLYATASRAAIFVAPADAQLDPPLEAPLQRTVIVRPVKDLVEALAHVDEGVQTVAVAPWDVIAEHRDELAKRRVSRIVELGLNNVFRIGGTHDGMRPLQRLVRYVSHEAPAREFPKGMVLPLDQTKILENKSFQDVVF</sequence>
<dbReference type="PIRSF" id="PIRSF009414">
    <property type="entry name" value="LuxC"/>
    <property type="match status" value="1"/>
</dbReference>
<dbReference type="InterPro" id="IPR016162">
    <property type="entry name" value="Ald_DH_N"/>
</dbReference>
<keyword evidence="4 8" id="KW-0521">NADP</keyword>
<evidence type="ECO:0000256" key="7">
    <source>
        <dbReference type="ARBA" id="ARBA00049412"/>
    </source>
</evidence>
<dbReference type="EMBL" id="JAKKFD010000066">
    <property type="protein sequence ID" value="MCG5447290.1"/>
    <property type="molecule type" value="Genomic_DNA"/>
</dbReference>
<dbReference type="Gene3D" id="3.40.605.10">
    <property type="entry name" value="Aldehyde Dehydrogenase, Chain A, domain 1"/>
    <property type="match status" value="1"/>
</dbReference>
<name>A0ABS9NBG6_9ACTN</name>
<organism evidence="9 10">
    <name type="scientific">Micromonospora trifolii</name>
    <dbReference type="NCBI Taxonomy" id="2911208"/>
    <lineage>
        <taxon>Bacteria</taxon>
        <taxon>Bacillati</taxon>
        <taxon>Actinomycetota</taxon>
        <taxon>Actinomycetes</taxon>
        <taxon>Micromonosporales</taxon>
        <taxon>Micromonosporaceae</taxon>
        <taxon>Micromonospora</taxon>
    </lineage>
</organism>
<evidence type="ECO:0000256" key="3">
    <source>
        <dbReference type="ARBA" id="ARBA00010915"/>
    </source>
</evidence>
<reference evidence="9 10" key="1">
    <citation type="submission" date="2022-01" db="EMBL/GenBank/DDBJ databases">
        <authorList>
            <person name="Riesco R."/>
            <person name="Trujillo M.E."/>
        </authorList>
    </citation>
    <scope>NUCLEOTIDE SEQUENCE [LARGE SCALE GENOMIC DNA]</scope>
    <source>
        <strain evidence="9 10">NIE79</strain>
    </source>
</reference>
<comment type="catalytic activity">
    <reaction evidence="7 8">
        <text>a long-chain fatty aldehyde + NADP(+) + CoA = a long-chain fatty acyl-CoA + NADPH + H(+)</text>
        <dbReference type="Rhea" id="RHEA:15437"/>
        <dbReference type="ChEBI" id="CHEBI:15378"/>
        <dbReference type="ChEBI" id="CHEBI:17176"/>
        <dbReference type="ChEBI" id="CHEBI:57287"/>
        <dbReference type="ChEBI" id="CHEBI:57783"/>
        <dbReference type="ChEBI" id="CHEBI:58349"/>
        <dbReference type="ChEBI" id="CHEBI:83139"/>
        <dbReference type="EC" id="1.2.1.50"/>
    </reaction>
</comment>
<evidence type="ECO:0000313" key="9">
    <source>
        <dbReference type="EMBL" id="MCG5447290.1"/>
    </source>
</evidence>
<comment type="pathway">
    <text evidence="2">Lipid metabolism; fatty acid reduction for biolumincescence.</text>
</comment>
<keyword evidence="6" id="KW-0455">Luminescence</keyword>
<dbReference type="InterPro" id="IPR016163">
    <property type="entry name" value="Ald_DH_C"/>
</dbReference>
<keyword evidence="5 8" id="KW-0560">Oxidoreductase</keyword>
<dbReference type="SUPFAM" id="SSF53720">
    <property type="entry name" value="ALDH-like"/>
    <property type="match status" value="1"/>
</dbReference>
<evidence type="ECO:0000256" key="4">
    <source>
        <dbReference type="ARBA" id="ARBA00022857"/>
    </source>
</evidence>
<protein>
    <recommendedName>
        <fullName evidence="8">Acyl-CoA reductase</fullName>
        <ecNumber evidence="8">1.2.1.50</ecNumber>
    </recommendedName>
</protein>
<dbReference type="Proteomes" id="UP001201629">
    <property type="component" value="Unassembled WGS sequence"/>
</dbReference>
<evidence type="ECO:0000256" key="5">
    <source>
        <dbReference type="ARBA" id="ARBA00023002"/>
    </source>
</evidence>
<dbReference type="InterPro" id="IPR008670">
    <property type="entry name" value="CoA_reduct_LuxC"/>
</dbReference>
<evidence type="ECO:0000256" key="1">
    <source>
        <dbReference type="ARBA" id="ARBA00003277"/>
    </source>
</evidence>
<comment type="function">
    <text evidence="1">LuxC is the fatty acid reductase enzyme responsible for synthesis of the aldehyde substrate for the luminescent reaction catalyzed by luciferase.</text>
</comment>
<dbReference type="Gene3D" id="3.40.309.10">
    <property type="entry name" value="Aldehyde Dehydrogenase, Chain A, domain 2"/>
    <property type="match status" value="1"/>
</dbReference>
<evidence type="ECO:0000256" key="6">
    <source>
        <dbReference type="ARBA" id="ARBA00023223"/>
    </source>
</evidence>
<dbReference type="InterPro" id="IPR016161">
    <property type="entry name" value="Ald_DH/histidinol_DH"/>
</dbReference>
<dbReference type="RefSeq" id="WP_238682108.1">
    <property type="nucleotide sequence ID" value="NZ_JAKKFD010000066.1"/>
</dbReference>
<keyword evidence="10" id="KW-1185">Reference proteome</keyword>
<gene>
    <name evidence="9" type="ORF">NIE79_006033</name>
</gene>
<accession>A0ABS9NBG6</accession>
<evidence type="ECO:0000313" key="10">
    <source>
        <dbReference type="Proteomes" id="UP001201629"/>
    </source>
</evidence>
<evidence type="ECO:0000256" key="8">
    <source>
        <dbReference type="PIRNR" id="PIRNR009414"/>
    </source>
</evidence>
<dbReference type="Pfam" id="PF05893">
    <property type="entry name" value="LuxC"/>
    <property type="match status" value="1"/>
</dbReference>
<proteinExistence type="inferred from homology"/>
<comment type="similarity">
    <text evidence="3 8">Belongs to the LuxC family.</text>
</comment>